<proteinExistence type="predicted"/>
<protein>
    <submittedName>
        <fullName evidence="2">Uncharacterized protein</fullName>
    </submittedName>
</protein>
<reference evidence="2" key="1">
    <citation type="submission" date="2015-06" db="UniProtKB">
        <authorList>
            <consortium name="EnsemblPlants"/>
        </authorList>
    </citation>
    <scope>IDENTIFICATION</scope>
</reference>
<dbReference type="AlphaFoldDB" id="I1P9H3"/>
<feature type="compositionally biased region" description="Gly residues" evidence="1">
    <location>
        <begin position="11"/>
        <end position="33"/>
    </location>
</feature>
<accession>I1P9H3</accession>
<sequence length="116" mass="11530">MEDSPEVGRGALSGGGGGGLGEGGVRGGGAELGGGRRRSVEAPSGSVEAAASVAAAAGSAKEEFAAAALGSVEGVVDKIDINVNNIIITLSDEEVTKRKVVDLDERINFVVDHIPM</sequence>
<dbReference type="Gramene" id="ORGLA03G0101900.1">
    <property type="protein sequence ID" value="ORGLA03G0101900.1"/>
    <property type="gene ID" value="ORGLA03G0101900"/>
</dbReference>
<evidence type="ECO:0000313" key="3">
    <source>
        <dbReference type="Proteomes" id="UP000007306"/>
    </source>
</evidence>
<dbReference type="Proteomes" id="UP000007306">
    <property type="component" value="Chromosome 3"/>
</dbReference>
<dbReference type="HOGENOM" id="CLU_2100746_0_0_1"/>
<name>I1P9H3_ORYGL</name>
<organism evidence="2 3">
    <name type="scientific">Oryza glaberrima</name>
    <name type="common">African rice</name>
    <dbReference type="NCBI Taxonomy" id="4538"/>
    <lineage>
        <taxon>Eukaryota</taxon>
        <taxon>Viridiplantae</taxon>
        <taxon>Streptophyta</taxon>
        <taxon>Embryophyta</taxon>
        <taxon>Tracheophyta</taxon>
        <taxon>Spermatophyta</taxon>
        <taxon>Magnoliopsida</taxon>
        <taxon>Liliopsida</taxon>
        <taxon>Poales</taxon>
        <taxon>Poaceae</taxon>
        <taxon>BOP clade</taxon>
        <taxon>Oryzoideae</taxon>
        <taxon>Oryzeae</taxon>
        <taxon>Oryzinae</taxon>
        <taxon>Oryza</taxon>
    </lineage>
</organism>
<evidence type="ECO:0000256" key="1">
    <source>
        <dbReference type="SAM" id="MobiDB-lite"/>
    </source>
</evidence>
<keyword evidence="3" id="KW-1185">Reference proteome</keyword>
<reference evidence="2 3" key="2">
    <citation type="submission" date="2018-04" db="EMBL/GenBank/DDBJ databases">
        <title>OglaRS2 (Oryza glaberrima Reference Sequence Version 2).</title>
        <authorList>
            <person name="Zhang J."/>
            <person name="Kudrna D."/>
            <person name="Lee S."/>
            <person name="Talag J."/>
            <person name="Rajasekar S."/>
            <person name="Wing R.A."/>
        </authorList>
    </citation>
    <scope>NUCLEOTIDE SEQUENCE [LARGE SCALE GENOMIC DNA]</scope>
    <source>
        <strain evidence="2 3">cv. IRGC 96717</strain>
    </source>
</reference>
<evidence type="ECO:0000313" key="2">
    <source>
        <dbReference type="EnsemblPlants" id="ORGLA03G0101900.1"/>
    </source>
</evidence>
<feature type="region of interest" description="Disordered" evidence="1">
    <location>
        <begin position="1"/>
        <end position="45"/>
    </location>
</feature>
<dbReference type="EnsemblPlants" id="ORGLA03G0101900.1">
    <property type="protein sequence ID" value="ORGLA03G0101900.1"/>
    <property type="gene ID" value="ORGLA03G0101900"/>
</dbReference>